<protein>
    <recommendedName>
        <fullName evidence="2">DUF1746 domain-containing protein</fullName>
    </recommendedName>
</protein>
<sequence>MNNDPAPSFAARQRAPHSGAEDDEDGASQLSEQPEVAGEPSPAVQEQERQRKRRAGLVKKLQSVSHLQKNLDMIVFAYTCTLYYMECSFPRLLLRIIPHFIFISPKESSLSLPAHRPHVFAIFLPNILCVLFHLLVSLPRASEATRGYLHGGMIIDFVGQKPPTWRLGLLAFDVVIWGIQCLMLAVHQEREKLRKVVIPSLQTVPSTEADVIPDTTQDHDAEERGVLRDEDGLVESNDSIELQPLNQGETESEPRMESGYSQTTADLADIMWSGDAVLANFHVVHAVRTVGNDLQNAAAVSLQSLGYTASLAAAIAAERRARIASRRQRPR</sequence>
<dbReference type="InterPro" id="IPR013715">
    <property type="entry name" value="DUF1746"/>
</dbReference>
<dbReference type="GO" id="GO:0005783">
    <property type="term" value="C:endoplasmic reticulum"/>
    <property type="evidence" value="ECO:0007669"/>
    <property type="project" value="TreeGrafter"/>
</dbReference>
<reference evidence="3" key="1">
    <citation type="submission" date="2023-06" db="EMBL/GenBank/DDBJ databases">
        <title>Genome-scale phylogeny and comparative genomics of the fungal order Sordariales.</title>
        <authorList>
            <consortium name="Lawrence Berkeley National Laboratory"/>
            <person name="Hensen N."/>
            <person name="Bonometti L."/>
            <person name="Westerberg I."/>
            <person name="Brannstrom I.O."/>
            <person name="Guillou S."/>
            <person name="Cros-Aarteil S."/>
            <person name="Calhoun S."/>
            <person name="Haridas S."/>
            <person name="Kuo A."/>
            <person name="Mondo S."/>
            <person name="Pangilinan J."/>
            <person name="Riley R."/>
            <person name="Labutti K."/>
            <person name="Andreopoulos B."/>
            <person name="Lipzen A."/>
            <person name="Chen C."/>
            <person name="Yanf M."/>
            <person name="Daum C."/>
            <person name="Ng V."/>
            <person name="Clum A."/>
            <person name="Steindorff A."/>
            <person name="Ohm R."/>
            <person name="Martin F."/>
            <person name="Silar P."/>
            <person name="Natvig D."/>
            <person name="Lalanne C."/>
            <person name="Gautier V."/>
            <person name="Ament-Velasquez S.L."/>
            <person name="Kruys A."/>
            <person name="Hutchinson M.I."/>
            <person name="Powell A.J."/>
            <person name="Barry K."/>
            <person name="Miller A.N."/>
            <person name="Grigoriev I.V."/>
            <person name="Debuchy R."/>
            <person name="Gladieux P."/>
            <person name="Thoren M.H."/>
            <person name="Johannesson H."/>
        </authorList>
    </citation>
    <scope>NUCLEOTIDE SEQUENCE</scope>
    <source>
        <strain evidence="3">SMH2532-1</strain>
    </source>
</reference>
<dbReference type="EMBL" id="JAULSV010000001">
    <property type="protein sequence ID" value="KAK0656128.1"/>
    <property type="molecule type" value="Genomic_DNA"/>
</dbReference>
<name>A0AA39YP42_9PEZI</name>
<feature type="domain" description="DUF1746" evidence="2">
    <location>
        <begin position="70"/>
        <end position="183"/>
    </location>
</feature>
<evidence type="ECO:0000313" key="4">
    <source>
        <dbReference type="Proteomes" id="UP001174936"/>
    </source>
</evidence>
<dbReference type="Proteomes" id="UP001174936">
    <property type="component" value="Unassembled WGS sequence"/>
</dbReference>
<dbReference type="PANTHER" id="PTHR39405">
    <property type="entry name" value="DSC E3 UBIQUITIN LIGASE COMPLEX SUBUNIT 4"/>
    <property type="match status" value="1"/>
</dbReference>
<feature type="region of interest" description="Disordered" evidence="1">
    <location>
        <begin position="1"/>
        <end position="52"/>
    </location>
</feature>
<evidence type="ECO:0000256" key="1">
    <source>
        <dbReference type="SAM" id="MobiDB-lite"/>
    </source>
</evidence>
<evidence type="ECO:0000313" key="3">
    <source>
        <dbReference type="EMBL" id="KAK0656128.1"/>
    </source>
</evidence>
<proteinExistence type="predicted"/>
<dbReference type="AlphaFoldDB" id="A0AA39YP42"/>
<dbReference type="GO" id="GO:0044695">
    <property type="term" value="C:Dsc E3 ubiquitin ligase complex"/>
    <property type="evidence" value="ECO:0007669"/>
    <property type="project" value="InterPro"/>
</dbReference>
<comment type="caution">
    <text evidence="3">The sequence shown here is derived from an EMBL/GenBank/DDBJ whole genome shotgun (WGS) entry which is preliminary data.</text>
</comment>
<dbReference type="Pfam" id="PF08508">
    <property type="entry name" value="DUF1746"/>
    <property type="match status" value="1"/>
</dbReference>
<dbReference type="PANTHER" id="PTHR39405:SF1">
    <property type="entry name" value="DSC E3 UBIQUITIN LIGASE COMPLEX SUBUNIT 4"/>
    <property type="match status" value="1"/>
</dbReference>
<gene>
    <name evidence="3" type="ORF">B0T16DRAFT_320334</name>
</gene>
<organism evidence="3 4">
    <name type="scientific">Cercophora newfieldiana</name>
    <dbReference type="NCBI Taxonomy" id="92897"/>
    <lineage>
        <taxon>Eukaryota</taxon>
        <taxon>Fungi</taxon>
        <taxon>Dikarya</taxon>
        <taxon>Ascomycota</taxon>
        <taxon>Pezizomycotina</taxon>
        <taxon>Sordariomycetes</taxon>
        <taxon>Sordariomycetidae</taxon>
        <taxon>Sordariales</taxon>
        <taxon>Lasiosphaeriaceae</taxon>
        <taxon>Cercophora</taxon>
    </lineage>
</organism>
<accession>A0AA39YP42</accession>
<dbReference type="InterPro" id="IPR038967">
    <property type="entry name" value="Dsc4-like"/>
</dbReference>
<dbReference type="GO" id="GO:0032933">
    <property type="term" value="P:SREBP signaling pathway"/>
    <property type="evidence" value="ECO:0007669"/>
    <property type="project" value="InterPro"/>
</dbReference>
<keyword evidence="4" id="KW-1185">Reference proteome</keyword>
<evidence type="ECO:0000259" key="2">
    <source>
        <dbReference type="Pfam" id="PF08508"/>
    </source>
</evidence>